<keyword evidence="1" id="KW-0597">Phosphoprotein</keyword>
<sequence length="111" mass="12757">MHILASIGRIEDYTLGGWEVFIGSPMAQDAVIRNFEVIGEAVKRIPESMKEERPDIPWRRIAGLRDVLIHQYMRVDLEAVWAIVRDDLHEFKQAVAEILAEMQDNLSISPE</sequence>
<evidence type="ECO:0000313" key="8">
    <source>
        <dbReference type="Proteomes" id="UP000737555"/>
    </source>
</evidence>
<evidence type="ECO:0000256" key="3">
    <source>
        <dbReference type="ARBA" id="ARBA00022722"/>
    </source>
</evidence>
<comment type="similarity">
    <text evidence="6">Belongs to the HepT RNase toxin family.</text>
</comment>
<dbReference type="GO" id="GO:0016787">
    <property type="term" value="F:hydrolase activity"/>
    <property type="evidence" value="ECO:0007669"/>
    <property type="project" value="UniProtKB-KW"/>
</dbReference>
<evidence type="ECO:0000256" key="1">
    <source>
        <dbReference type="ARBA" id="ARBA00022553"/>
    </source>
</evidence>
<name>A0A8T7H1M7_9EURY</name>
<organism evidence="7 8">
    <name type="scientific">Methanoculleus bourgensis</name>
    <dbReference type="NCBI Taxonomy" id="83986"/>
    <lineage>
        <taxon>Archaea</taxon>
        <taxon>Methanobacteriati</taxon>
        <taxon>Methanobacteriota</taxon>
        <taxon>Stenosarchaea group</taxon>
        <taxon>Methanomicrobia</taxon>
        <taxon>Methanomicrobiales</taxon>
        <taxon>Methanomicrobiaceae</taxon>
        <taxon>Methanoculleus</taxon>
    </lineage>
</organism>
<dbReference type="GO" id="GO:0110001">
    <property type="term" value="C:toxin-antitoxin complex"/>
    <property type="evidence" value="ECO:0007669"/>
    <property type="project" value="InterPro"/>
</dbReference>
<keyword evidence="4" id="KW-0547">Nucleotide-binding</keyword>
<dbReference type="GO" id="GO:0004540">
    <property type="term" value="F:RNA nuclease activity"/>
    <property type="evidence" value="ECO:0007669"/>
    <property type="project" value="InterPro"/>
</dbReference>
<dbReference type="PANTHER" id="PTHR34139">
    <property type="entry name" value="UPF0331 PROTEIN MJ0127"/>
    <property type="match status" value="1"/>
</dbReference>
<dbReference type="InterPro" id="IPR037038">
    <property type="entry name" value="HepT-like_sf"/>
</dbReference>
<protein>
    <submittedName>
        <fullName evidence="7">DUF86 domain-containing protein</fullName>
    </submittedName>
</protein>
<evidence type="ECO:0000256" key="5">
    <source>
        <dbReference type="ARBA" id="ARBA00022801"/>
    </source>
</evidence>
<dbReference type="GO" id="GO:0000166">
    <property type="term" value="F:nucleotide binding"/>
    <property type="evidence" value="ECO:0007669"/>
    <property type="project" value="UniProtKB-KW"/>
</dbReference>
<accession>A0A8T7H1M7</accession>
<gene>
    <name evidence="7" type="ORF">HQQ74_06505</name>
</gene>
<dbReference type="Proteomes" id="UP000737555">
    <property type="component" value="Unassembled WGS sequence"/>
</dbReference>
<dbReference type="Gene3D" id="1.20.120.580">
    <property type="entry name" value="bsu32300-like"/>
    <property type="match status" value="1"/>
</dbReference>
<keyword evidence="2" id="KW-1277">Toxin-antitoxin system</keyword>
<evidence type="ECO:0000313" key="7">
    <source>
        <dbReference type="EMBL" id="NQS78343.1"/>
    </source>
</evidence>
<comment type="caution">
    <text evidence="7">The sequence shown here is derived from an EMBL/GenBank/DDBJ whole genome shotgun (WGS) entry which is preliminary data.</text>
</comment>
<evidence type="ECO:0000256" key="2">
    <source>
        <dbReference type="ARBA" id="ARBA00022649"/>
    </source>
</evidence>
<dbReference type="InterPro" id="IPR008201">
    <property type="entry name" value="HepT-like"/>
</dbReference>
<keyword evidence="5" id="KW-0378">Hydrolase</keyword>
<dbReference type="Pfam" id="PF01934">
    <property type="entry name" value="HepT-like"/>
    <property type="match status" value="1"/>
</dbReference>
<dbReference type="EMBL" id="JABMJE010000078">
    <property type="protein sequence ID" value="NQS78343.1"/>
    <property type="molecule type" value="Genomic_DNA"/>
</dbReference>
<dbReference type="PANTHER" id="PTHR34139:SF1">
    <property type="entry name" value="RNASE MJ1380-RELATED"/>
    <property type="match status" value="1"/>
</dbReference>
<evidence type="ECO:0000256" key="6">
    <source>
        <dbReference type="ARBA" id="ARBA00024207"/>
    </source>
</evidence>
<evidence type="ECO:0000256" key="4">
    <source>
        <dbReference type="ARBA" id="ARBA00022741"/>
    </source>
</evidence>
<reference evidence="7" key="1">
    <citation type="submission" date="2020-05" db="EMBL/GenBank/DDBJ databases">
        <title>The first insight into the ecology of ammonia-tolerant syntrophic propionate oxidizing bacteria.</title>
        <authorList>
            <person name="Singh A."/>
            <person name="Schnurer A."/>
            <person name="Westerholm M."/>
        </authorList>
    </citation>
    <scope>NUCLEOTIDE SEQUENCE</scope>
    <source>
        <strain evidence="7">MAG54</strain>
    </source>
</reference>
<dbReference type="AlphaFoldDB" id="A0A8T7H1M7"/>
<keyword evidence="3" id="KW-0540">Nuclease</keyword>
<dbReference type="InterPro" id="IPR051813">
    <property type="entry name" value="HepT_RNase_toxin"/>
</dbReference>
<proteinExistence type="inferred from homology"/>